<sequence>MLAVTESLPSFPQLMESLGHPEDHTRASTLSLPTPTSMSSSSSSSSSSSLSGAASAWRNPQPVIDEDAASDTRSTTSSRSTRASPVIPATRPLDSDHPHHPRVRKASRSPSGSASKENAGRHRFAPYQGRGTGVPSINIDKANKAAEKALPTPPISQSLRRANRPQPLALAPRTSNPDIAPAPISALLRAHIARSNSSSNPTTDSGSGSSSGLAPHTASPRISGHAQVPHAPRSPRHPMTPVSIPTLPPNLPISPISAQFNKEAYSRRDVAGPRAPVGLGGLGGAEAVTPAGAAAAAAL</sequence>
<dbReference type="EMBL" id="KV423917">
    <property type="protein sequence ID" value="KZT62387.1"/>
    <property type="molecule type" value="Genomic_DNA"/>
</dbReference>
<gene>
    <name evidence="2" type="ORF">CALCODRAFT_479269</name>
</gene>
<dbReference type="AlphaFoldDB" id="A0A165JX56"/>
<feature type="compositionally biased region" description="Low complexity" evidence="1">
    <location>
        <begin position="195"/>
        <end position="212"/>
    </location>
</feature>
<feature type="compositionally biased region" description="Low complexity" evidence="1">
    <location>
        <begin position="71"/>
        <end position="84"/>
    </location>
</feature>
<feature type="region of interest" description="Disordered" evidence="1">
    <location>
        <begin position="195"/>
        <end position="250"/>
    </location>
</feature>
<evidence type="ECO:0000256" key="1">
    <source>
        <dbReference type="SAM" id="MobiDB-lite"/>
    </source>
</evidence>
<protein>
    <submittedName>
        <fullName evidence="2">Uncharacterized protein</fullName>
    </submittedName>
</protein>
<dbReference type="OrthoDB" id="3361061at2759"/>
<keyword evidence="3" id="KW-1185">Reference proteome</keyword>
<evidence type="ECO:0000313" key="3">
    <source>
        <dbReference type="Proteomes" id="UP000076842"/>
    </source>
</evidence>
<reference evidence="2 3" key="1">
    <citation type="journal article" date="2016" name="Mol. Biol. Evol.">
        <title>Comparative Genomics of Early-Diverging Mushroom-Forming Fungi Provides Insights into the Origins of Lignocellulose Decay Capabilities.</title>
        <authorList>
            <person name="Nagy L.G."/>
            <person name="Riley R."/>
            <person name="Tritt A."/>
            <person name="Adam C."/>
            <person name="Daum C."/>
            <person name="Floudas D."/>
            <person name="Sun H."/>
            <person name="Yadav J.S."/>
            <person name="Pangilinan J."/>
            <person name="Larsson K.H."/>
            <person name="Matsuura K."/>
            <person name="Barry K."/>
            <person name="Labutti K."/>
            <person name="Kuo R."/>
            <person name="Ohm R.A."/>
            <person name="Bhattacharya S.S."/>
            <person name="Shirouzu T."/>
            <person name="Yoshinaga Y."/>
            <person name="Martin F.M."/>
            <person name="Grigoriev I.V."/>
            <person name="Hibbett D.S."/>
        </authorList>
    </citation>
    <scope>NUCLEOTIDE SEQUENCE [LARGE SCALE GENOMIC DNA]</scope>
    <source>
        <strain evidence="2 3">HHB12733</strain>
    </source>
</reference>
<proteinExistence type="predicted"/>
<accession>A0A165JX56</accession>
<name>A0A165JX56_9BASI</name>
<feature type="compositionally biased region" description="Low complexity" evidence="1">
    <location>
        <begin position="28"/>
        <end position="51"/>
    </location>
</feature>
<dbReference type="Proteomes" id="UP000076842">
    <property type="component" value="Unassembled WGS sequence"/>
</dbReference>
<organism evidence="2 3">
    <name type="scientific">Calocera cornea HHB12733</name>
    <dbReference type="NCBI Taxonomy" id="1353952"/>
    <lineage>
        <taxon>Eukaryota</taxon>
        <taxon>Fungi</taxon>
        <taxon>Dikarya</taxon>
        <taxon>Basidiomycota</taxon>
        <taxon>Agaricomycotina</taxon>
        <taxon>Dacrymycetes</taxon>
        <taxon>Dacrymycetales</taxon>
        <taxon>Dacrymycetaceae</taxon>
        <taxon>Calocera</taxon>
    </lineage>
</organism>
<dbReference type="InParanoid" id="A0A165JX56"/>
<evidence type="ECO:0000313" key="2">
    <source>
        <dbReference type="EMBL" id="KZT62387.1"/>
    </source>
</evidence>
<feature type="region of interest" description="Disordered" evidence="1">
    <location>
        <begin position="1"/>
        <end position="137"/>
    </location>
</feature>